<proteinExistence type="predicted"/>
<name>A0A0C3D4T1_9AGAM</name>
<dbReference type="EMBL" id="KN822127">
    <property type="protein sequence ID" value="KIM55805.1"/>
    <property type="molecule type" value="Genomic_DNA"/>
</dbReference>
<evidence type="ECO:0000313" key="2">
    <source>
        <dbReference type="Proteomes" id="UP000053989"/>
    </source>
</evidence>
<keyword evidence="2" id="KW-1185">Reference proteome</keyword>
<gene>
    <name evidence="1" type="ORF">SCLCIDRAFT_133911</name>
</gene>
<evidence type="ECO:0000313" key="1">
    <source>
        <dbReference type="EMBL" id="KIM55805.1"/>
    </source>
</evidence>
<dbReference type="Proteomes" id="UP000053989">
    <property type="component" value="Unassembled WGS sequence"/>
</dbReference>
<reference evidence="1 2" key="1">
    <citation type="submission" date="2014-04" db="EMBL/GenBank/DDBJ databases">
        <authorList>
            <consortium name="DOE Joint Genome Institute"/>
            <person name="Kuo A."/>
            <person name="Kohler A."/>
            <person name="Nagy L.G."/>
            <person name="Floudas D."/>
            <person name="Copeland A."/>
            <person name="Barry K.W."/>
            <person name="Cichocki N."/>
            <person name="Veneault-Fourrey C."/>
            <person name="LaButti K."/>
            <person name="Lindquist E.A."/>
            <person name="Lipzen A."/>
            <person name="Lundell T."/>
            <person name="Morin E."/>
            <person name="Murat C."/>
            <person name="Sun H."/>
            <person name="Tunlid A."/>
            <person name="Henrissat B."/>
            <person name="Grigoriev I.V."/>
            <person name="Hibbett D.S."/>
            <person name="Martin F."/>
            <person name="Nordberg H.P."/>
            <person name="Cantor M.N."/>
            <person name="Hua S.X."/>
        </authorList>
    </citation>
    <scope>NUCLEOTIDE SEQUENCE [LARGE SCALE GENOMIC DNA]</scope>
    <source>
        <strain evidence="1 2">Foug A</strain>
    </source>
</reference>
<dbReference type="HOGENOM" id="CLU_087375_2_0_1"/>
<dbReference type="OrthoDB" id="2677917at2759"/>
<reference evidence="2" key="2">
    <citation type="submission" date="2015-01" db="EMBL/GenBank/DDBJ databases">
        <title>Evolutionary Origins and Diversification of the Mycorrhizal Mutualists.</title>
        <authorList>
            <consortium name="DOE Joint Genome Institute"/>
            <consortium name="Mycorrhizal Genomics Consortium"/>
            <person name="Kohler A."/>
            <person name="Kuo A."/>
            <person name="Nagy L.G."/>
            <person name="Floudas D."/>
            <person name="Copeland A."/>
            <person name="Barry K.W."/>
            <person name="Cichocki N."/>
            <person name="Veneault-Fourrey C."/>
            <person name="LaButti K."/>
            <person name="Lindquist E.A."/>
            <person name="Lipzen A."/>
            <person name="Lundell T."/>
            <person name="Morin E."/>
            <person name="Murat C."/>
            <person name="Riley R."/>
            <person name="Ohm R."/>
            <person name="Sun H."/>
            <person name="Tunlid A."/>
            <person name="Henrissat B."/>
            <person name="Grigoriev I.V."/>
            <person name="Hibbett D.S."/>
            <person name="Martin F."/>
        </authorList>
    </citation>
    <scope>NUCLEOTIDE SEQUENCE [LARGE SCALE GENOMIC DNA]</scope>
    <source>
        <strain evidence="2">Foug A</strain>
    </source>
</reference>
<accession>A0A0C3D4T1</accession>
<dbReference type="AlphaFoldDB" id="A0A0C3D4T1"/>
<feature type="non-terminal residue" evidence="1">
    <location>
        <position position="1"/>
    </location>
</feature>
<organism evidence="1 2">
    <name type="scientific">Scleroderma citrinum Foug A</name>
    <dbReference type="NCBI Taxonomy" id="1036808"/>
    <lineage>
        <taxon>Eukaryota</taxon>
        <taxon>Fungi</taxon>
        <taxon>Dikarya</taxon>
        <taxon>Basidiomycota</taxon>
        <taxon>Agaricomycotina</taxon>
        <taxon>Agaricomycetes</taxon>
        <taxon>Agaricomycetidae</taxon>
        <taxon>Boletales</taxon>
        <taxon>Sclerodermatineae</taxon>
        <taxon>Sclerodermataceae</taxon>
        <taxon>Scleroderma</taxon>
    </lineage>
</organism>
<protein>
    <submittedName>
        <fullName evidence="1">Uncharacterized protein</fullName>
    </submittedName>
</protein>
<dbReference type="STRING" id="1036808.A0A0C3D4T1"/>
<dbReference type="InParanoid" id="A0A0C3D4T1"/>
<sequence length="138" mass="15769">LTAHIQTECMMKEWKSAIYTFYSPVPEIQYVAGRRCHIFKCLGKSCKHQVRCFLNTANKGSTSNMWKHVKSCWGEDVLNTAKEVVNLDIACEVVKNYTANGSITVAFKCKDKGKVTYSHRQHTNIETQYVQSPPSKFK</sequence>